<proteinExistence type="predicted"/>
<keyword evidence="6" id="KW-0418">Kinase</keyword>
<dbReference type="PANTHER" id="PTHR44591:SF3">
    <property type="entry name" value="RESPONSE REGULATORY DOMAIN-CONTAINING PROTEIN"/>
    <property type="match status" value="1"/>
</dbReference>
<dbReference type="PANTHER" id="PTHR44591">
    <property type="entry name" value="STRESS RESPONSE REGULATOR PROTEIN 1"/>
    <property type="match status" value="1"/>
</dbReference>
<evidence type="ECO:0000256" key="2">
    <source>
        <dbReference type="ARBA" id="ARBA00023015"/>
    </source>
</evidence>
<name>A0A1B2EHL7_9HYPH</name>
<evidence type="ECO:0000256" key="4">
    <source>
        <dbReference type="PROSITE-ProRule" id="PRU00169"/>
    </source>
</evidence>
<reference evidence="6" key="1">
    <citation type="submission" date="2016-07" db="EMBL/GenBank/DDBJ databases">
        <title>Microvirga ossetica sp. nov. a new species of rhizobia isolated from root nodules of the legume species Vicia alpestris Steven originated from North Ossetia region in the Caucasus.</title>
        <authorList>
            <person name="Safronova V.I."/>
            <person name="Kuznetsova I.G."/>
            <person name="Sazanova A.L."/>
            <person name="Belimov A."/>
            <person name="Andronov E."/>
            <person name="Osledkin Y.S."/>
            <person name="Onishchuk O.P."/>
            <person name="Kurchak O.N."/>
            <person name="Shaposhnikov A.I."/>
            <person name="Willems A."/>
            <person name="Tikhonovich I.A."/>
        </authorList>
    </citation>
    <scope>NUCLEOTIDE SEQUENCE [LARGE SCALE GENOMIC DNA]</scope>
    <source>
        <strain evidence="6">V5/3M</strain>
    </source>
</reference>
<keyword evidence="3" id="KW-0804">Transcription</keyword>
<dbReference type="GO" id="GO:0016301">
    <property type="term" value="F:kinase activity"/>
    <property type="evidence" value="ECO:0007669"/>
    <property type="project" value="UniProtKB-KW"/>
</dbReference>
<evidence type="ECO:0000256" key="1">
    <source>
        <dbReference type="ARBA" id="ARBA00022553"/>
    </source>
</evidence>
<dbReference type="KEGG" id="moc:BB934_15595"/>
<dbReference type="InterPro" id="IPR001789">
    <property type="entry name" value="Sig_transdc_resp-reg_receiver"/>
</dbReference>
<protein>
    <submittedName>
        <fullName evidence="6">Histidine kinase</fullName>
    </submittedName>
</protein>
<dbReference type="OrthoDB" id="7210814at2"/>
<dbReference type="PROSITE" id="PS50110">
    <property type="entry name" value="RESPONSE_REGULATORY"/>
    <property type="match status" value="1"/>
</dbReference>
<organism evidence="6">
    <name type="scientific">Microvirga ossetica</name>
    <dbReference type="NCBI Taxonomy" id="1882682"/>
    <lineage>
        <taxon>Bacteria</taxon>
        <taxon>Pseudomonadati</taxon>
        <taxon>Pseudomonadota</taxon>
        <taxon>Alphaproteobacteria</taxon>
        <taxon>Hyphomicrobiales</taxon>
        <taxon>Methylobacteriaceae</taxon>
        <taxon>Microvirga</taxon>
    </lineage>
</organism>
<keyword evidence="6" id="KW-0808">Transferase</keyword>
<dbReference type="InterPro" id="IPR050595">
    <property type="entry name" value="Bact_response_regulator"/>
</dbReference>
<sequence>MSTTSTNITLRADAPSPTVLVVEDEVLIRLVIADYLRDCGYKVHEAVSGEEAIAILQAPEVSIDVVFSDVEMPGSMDGFALARWVRANKPGMEIILTSGIERSADIAATLCEAGPLMKKPYSSQDVVDRLRQLAAKARRS</sequence>
<gene>
    <name evidence="6" type="ORF">BB934_15595</name>
</gene>
<evidence type="ECO:0000256" key="3">
    <source>
        <dbReference type="ARBA" id="ARBA00023163"/>
    </source>
</evidence>
<dbReference type="GO" id="GO:0000160">
    <property type="term" value="P:phosphorelay signal transduction system"/>
    <property type="evidence" value="ECO:0007669"/>
    <property type="project" value="InterPro"/>
</dbReference>
<evidence type="ECO:0000259" key="5">
    <source>
        <dbReference type="PROSITE" id="PS50110"/>
    </source>
</evidence>
<dbReference type="Pfam" id="PF00072">
    <property type="entry name" value="Response_reg"/>
    <property type="match status" value="1"/>
</dbReference>
<dbReference type="AlphaFoldDB" id="A0A1B2EHL7"/>
<keyword evidence="2" id="KW-0805">Transcription regulation</keyword>
<keyword evidence="1 4" id="KW-0597">Phosphoprotein</keyword>
<dbReference type="InterPro" id="IPR011006">
    <property type="entry name" value="CheY-like_superfamily"/>
</dbReference>
<dbReference type="RefSeq" id="WP_099510480.1">
    <property type="nucleotide sequence ID" value="NZ_CP016616.1"/>
</dbReference>
<dbReference type="EMBL" id="CP016616">
    <property type="protein sequence ID" value="ANY79468.1"/>
    <property type="molecule type" value="Genomic_DNA"/>
</dbReference>
<feature type="domain" description="Response regulatory" evidence="5">
    <location>
        <begin position="18"/>
        <end position="134"/>
    </location>
</feature>
<dbReference type="Gene3D" id="3.40.50.2300">
    <property type="match status" value="1"/>
</dbReference>
<dbReference type="SMART" id="SM00448">
    <property type="entry name" value="REC"/>
    <property type="match status" value="1"/>
</dbReference>
<dbReference type="SUPFAM" id="SSF52172">
    <property type="entry name" value="CheY-like"/>
    <property type="match status" value="1"/>
</dbReference>
<evidence type="ECO:0000313" key="6">
    <source>
        <dbReference type="EMBL" id="ANY79468.1"/>
    </source>
</evidence>
<accession>A0A1B2EHL7</accession>
<feature type="modified residue" description="4-aspartylphosphate" evidence="4">
    <location>
        <position position="69"/>
    </location>
</feature>